<evidence type="ECO:0000313" key="2">
    <source>
        <dbReference type="EMBL" id="MEZ0163195.1"/>
    </source>
</evidence>
<proteinExistence type="predicted"/>
<name>A0ABV4GV68_9ACTN</name>
<dbReference type="RefSeq" id="WP_370439454.1">
    <property type="nucleotide sequence ID" value="NZ_JBGFTU010000001.1"/>
</dbReference>
<keyword evidence="3" id="KW-1185">Reference proteome</keyword>
<evidence type="ECO:0000313" key="3">
    <source>
        <dbReference type="Proteomes" id="UP001565927"/>
    </source>
</evidence>
<feature type="region of interest" description="Disordered" evidence="1">
    <location>
        <begin position="77"/>
        <end position="104"/>
    </location>
</feature>
<comment type="caution">
    <text evidence="2">The sequence shown here is derived from an EMBL/GenBank/DDBJ whole genome shotgun (WGS) entry which is preliminary data.</text>
</comment>
<organism evidence="2 3">
    <name type="scientific">Kineococcus halophytocola</name>
    <dbReference type="NCBI Taxonomy" id="3234027"/>
    <lineage>
        <taxon>Bacteria</taxon>
        <taxon>Bacillati</taxon>
        <taxon>Actinomycetota</taxon>
        <taxon>Actinomycetes</taxon>
        <taxon>Kineosporiales</taxon>
        <taxon>Kineosporiaceae</taxon>
        <taxon>Kineococcus</taxon>
    </lineage>
</organism>
<evidence type="ECO:0000256" key="1">
    <source>
        <dbReference type="SAM" id="MobiDB-lite"/>
    </source>
</evidence>
<dbReference type="EMBL" id="JBGFTU010000001">
    <property type="protein sequence ID" value="MEZ0163195.1"/>
    <property type="molecule type" value="Genomic_DNA"/>
</dbReference>
<protein>
    <submittedName>
        <fullName evidence="2">Uncharacterized protein</fullName>
    </submittedName>
</protein>
<dbReference type="Proteomes" id="UP001565927">
    <property type="component" value="Unassembled WGS sequence"/>
</dbReference>
<accession>A0ABV4GV68</accession>
<sequence length="104" mass="10979">MKTVLAIETTRPIGVRDLNGFISGISERVPGCFVSQGPSSRGKVTVTILSPQAVSLEIAEQVLESLPELCDAISGMTMQEAVRRPNPRQQPRPAPATAPATPVG</sequence>
<reference evidence="2 3" key="1">
    <citation type="submission" date="2024-07" db="EMBL/GenBank/DDBJ databases">
        <authorList>
            <person name="Thanompreechachai J."/>
            <person name="Duangmal K."/>
        </authorList>
    </citation>
    <scope>NUCLEOTIDE SEQUENCE [LARGE SCALE GENOMIC DNA]</scope>
    <source>
        <strain evidence="2 3">LSe6-4</strain>
    </source>
</reference>
<gene>
    <name evidence="2" type="ORF">AB2L27_00275</name>
</gene>